<feature type="signal peptide" evidence="2">
    <location>
        <begin position="1"/>
        <end position="23"/>
    </location>
</feature>
<organism evidence="4 5">
    <name type="scientific">Dactylosporangium siamense</name>
    <dbReference type="NCBI Taxonomy" id="685454"/>
    <lineage>
        <taxon>Bacteria</taxon>
        <taxon>Bacillati</taxon>
        <taxon>Actinomycetota</taxon>
        <taxon>Actinomycetes</taxon>
        <taxon>Micromonosporales</taxon>
        <taxon>Micromonosporaceae</taxon>
        <taxon>Dactylosporangium</taxon>
    </lineage>
</organism>
<feature type="domain" description="DUF3152" evidence="3">
    <location>
        <begin position="54"/>
        <end position="219"/>
    </location>
</feature>
<name>A0A919U914_9ACTN</name>
<reference evidence="4" key="1">
    <citation type="submission" date="2021-01" db="EMBL/GenBank/DDBJ databases">
        <title>Whole genome shotgun sequence of Dactylosporangium siamense NBRC 106093.</title>
        <authorList>
            <person name="Komaki H."/>
            <person name="Tamura T."/>
        </authorList>
    </citation>
    <scope>NUCLEOTIDE SEQUENCE</scope>
    <source>
        <strain evidence="4">NBRC 106093</strain>
    </source>
</reference>
<dbReference type="SUPFAM" id="SSF55486">
    <property type="entry name" value="Metalloproteases ('zincins'), catalytic domain"/>
    <property type="match status" value="1"/>
</dbReference>
<evidence type="ECO:0000313" key="4">
    <source>
        <dbReference type="EMBL" id="GIG46317.1"/>
    </source>
</evidence>
<comment type="caution">
    <text evidence="4">The sequence shown here is derived from an EMBL/GenBank/DDBJ whole genome shotgun (WGS) entry which is preliminary data.</text>
</comment>
<dbReference type="EMBL" id="BONQ01000069">
    <property type="protein sequence ID" value="GIG46317.1"/>
    <property type="molecule type" value="Genomic_DNA"/>
</dbReference>
<evidence type="ECO:0000259" key="3">
    <source>
        <dbReference type="Pfam" id="PF11350"/>
    </source>
</evidence>
<dbReference type="RefSeq" id="WP_239136075.1">
    <property type="nucleotide sequence ID" value="NZ_BAAAVW010000013.1"/>
</dbReference>
<evidence type="ECO:0000313" key="5">
    <source>
        <dbReference type="Proteomes" id="UP000660611"/>
    </source>
</evidence>
<sequence>MRIFRIVVMLAFVAGCSSTPSFSAPAAPASPAAPSSAAPPTRGPATVDVPVIRYPVEGGGAFDFAQAGGPVVGSRGTLLTYRVGVERGITGVDAATFGDAVELIYADPRSWPGTGNWRLRRAGTGERFDYTIYLATPATRDVLCGNGYDRYTSCRNGNTVVVNVARWVRGIPGYGADLTAYRQYVVNHETGHRLGRGHELCPGPGRPAPVMQQQTLGLHGCVANPWPIVDGRSYAGRSGQYNDPTPEESP</sequence>
<protein>
    <submittedName>
        <fullName evidence="4">Lipoprotein</fullName>
    </submittedName>
</protein>
<dbReference type="InterPro" id="IPR022603">
    <property type="entry name" value="DUF3152"/>
</dbReference>
<dbReference type="Proteomes" id="UP000660611">
    <property type="component" value="Unassembled WGS sequence"/>
</dbReference>
<feature type="region of interest" description="Disordered" evidence="1">
    <location>
        <begin position="24"/>
        <end position="44"/>
    </location>
</feature>
<evidence type="ECO:0000256" key="2">
    <source>
        <dbReference type="SAM" id="SignalP"/>
    </source>
</evidence>
<proteinExistence type="predicted"/>
<feature type="chain" id="PRO_5037563677" evidence="2">
    <location>
        <begin position="24"/>
        <end position="250"/>
    </location>
</feature>
<dbReference type="AlphaFoldDB" id="A0A919U914"/>
<dbReference type="Pfam" id="PF11350">
    <property type="entry name" value="DUF3152"/>
    <property type="match status" value="1"/>
</dbReference>
<dbReference type="PROSITE" id="PS51257">
    <property type="entry name" value="PROKAR_LIPOPROTEIN"/>
    <property type="match status" value="1"/>
</dbReference>
<keyword evidence="4" id="KW-0449">Lipoprotein</keyword>
<evidence type="ECO:0000256" key="1">
    <source>
        <dbReference type="SAM" id="MobiDB-lite"/>
    </source>
</evidence>
<keyword evidence="5" id="KW-1185">Reference proteome</keyword>
<keyword evidence="2" id="KW-0732">Signal</keyword>
<feature type="compositionally biased region" description="Low complexity" evidence="1">
    <location>
        <begin position="24"/>
        <end position="40"/>
    </location>
</feature>
<gene>
    <name evidence="4" type="ORF">Dsi01nite_043580</name>
</gene>
<accession>A0A919U914</accession>